<evidence type="ECO:0000313" key="4">
    <source>
        <dbReference type="EMBL" id="QMU27220.1"/>
    </source>
</evidence>
<dbReference type="Proteomes" id="UP000514509">
    <property type="component" value="Chromosome"/>
</dbReference>
<dbReference type="SUPFAM" id="SSF51182">
    <property type="entry name" value="RmlC-like cupins"/>
    <property type="match status" value="1"/>
</dbReference>
<dbReference type="GO" id="GO:0005829">
    <property type="term" value="C:cytosol"/>
    <property type="evidence" value="ECO:0007669"/>
    <property type="project" value="TreeGrafter"/>
</dbReference>
<evidence type="ECO:0000256" key="3">
    <source>
        <dbReference type="HAMAP-Rule" id="MF_01537"/>
    </source>
</evidence>
<evidence type="ECO:0000256" key="2">
    <source>
        <dbReference type="ARBA" id="ARBA00022679"/>
    </source>
</evidence>
<comment type="catalytic activity">
    <reaction evidence="3">
        <text>uridine + phosphate = alpha-D-ribose 1-phosphate + uracil</text>
        <dbReference type="Rhea" id="RHEA:24388"/>
        <dbReference type="ChEBI" id="CHEBI:16704"/>
        <dbReference type="ChEBI" id="CHEBI:17568"/>
        <dbReference type="ChEBI" id="CHEBI:43474"/>
        <dbReference type="ChEBI" id="CHEBI:57720"/>
        <dbReference type="EC" id="2.4.2.2"/>
    </reaction>
</comment>
<comment type="similarity">
    <text evidence="3">Belongs to the nucleoside phosphorylase PpnP family.</text>
</comment>
<dbReference type="GO" id="GO:0004731">
    <property type="term" value="F:purine-nucleoside phosphorylase activity"/>
    <property type="evidence" value="ECO:0007669"/>
    <property type="project" value="UniProtKB-UniRule"/>
</dbReference>
<dbReference type="GO" id="GO:0016154">
    <property type="term" value="F:pyrimidine-nucleoside phosphorylase activity"/>
    <property type="evidence" value="ECO:0007669"/>
    <property type="project" value="UniProtKB-UniRule"/>
</dbReference>
<dbReference type="AlphaFoldDB" id="A0A7L7L380"/>
<dbReference type="PANTHER" id="PTHR36540">
    <property type="entry name" value="PYRIMIDINE/PURINE NUCLEOSIDE PHOSPHORYLASE"/>
    <property type="match status" value="1"/>
</dbReference>
<keyword evidence="2 3" id="KW-0808">Transferase</keyword>
<sequence>MIQVNEYFDGTVKSLAYQTAEGKSSVGVINPGTYKFGTGQPEIMTIIEGKLTVLLQDATEWQSYTKGQAFDVPGNSSFQVKTEEQTSYLCQYR</sequence>
<dbReference type="Pfam" id="PF06865">
    <property type="entry name" value="Ppnp"/>
    <property type="match status" value="1"/>
</dbReference>
<dbReference type="InterPro" id="IPR011051">
    <property type="entry name" value="RmlC_Cupin_sf"/>
</dbReference>
<dbReference type="InterPro" id="IPR014710">
    <property type="entry name" value="RmlC-like_jellyroll"/>
</dbReference>
<dbReference type="PANTHER" id="PTHR36540:SF1">
    <property type="entry name" value="PYRIMIDINE_PURINE NUCLEOSIDE PHOSPHORYLASE"/>
    <property type="match status" value="1"/>
</dbReference>
<dbReference type="HAMAP" id="MF_01537">
    <property type="entry name" value="Nucleos_phosphorylase_PpnP"/>
    <property type="match status" value="1"/>
</dbReference>
<dbReference type="Gene3D" id="2.60.120.10">
    <property type="entry name" value="Jelly Rolls"/>
    <property type="match status" value="1"/>
</dbReference>
<reference evidence="4 5" key="1">
    <citation type="submission" date="2020-08" db="EMBL/GenBank/DDBJ databases">
        <title>Adhaeribacter dokdonensis sp. nov., isolated from the rhizosphere of Elymus tsukushiensis, a plant native to the Dokdo Islands, Republic of Korea.</title>
        <authorList>
            <person name="Ghim S.Y."/>
        </authorList>
    </citation>
    <scope>NUCLEOTIDE SEQUENCE [LARGE SCALE GENOMIC DNA]</scope>
    <source>
        <strain evidence="4 5">KUDC8001</strain>
    </source>
</reference>
<comment type="function">
    <text evidence="3">Catalyzes the phosphorolysis of diverse nucleosides, yielding D-ribose 1-phosphate and the respective free bases. Can use uridine, adenosine, guanosine, cytidine, thymidine, inosine and xanthosine as substrates. Also catalyzes the reverse reactions.</text>
</comment>
<keyword evidence="1 3" id="KW-0328">Glycosyltransferase</keyword>
<dbReference type="EC" id="2.4.2.2" evidence="3"/>
<accession>A0A7L7L380</accession>
<evidence type="ECO:0000313" key="5">
    <source>
        <dbReference type="Proteomes" id="UP000514509"/>
    </source>
</evidence>
<comment type="catalytic activity">
    <reaction evidence="3">
        <text>adenosine + phosphate = alpha-D-ribose 1-phosphate + adenine</text>
        <dbReference type="Rhea" id="RHEA:27642"/>
        <dbReference type="ChEBI" id="CHEBI:16335"/>
        <dbReference type="ChEBI" id="CHEBI:16708"/>
        <dbReference type="ChEBI" id="CHEBI:43474"/>
        <dbReference type="ChEBI" id="CHEBI:57720"/>
        <dbReference type="EC" id="2.4.2.1"/>
    </reaction>
</comment>
<gene>
    <name evidence="3" type="primary">ppnP</name>
    <name evidence="4" type="ORF">HUW48_03870</name>
</gene>
<protein>
    <recommendedName>
        <fullName evidence="3">Pyrimidine/purine nucleoside phosphorylase</fullName>
        <ecNumber evidence="3">2.4.2.1</ecNumber>
        <ecNumber evidence="3">2.4.2.2</ecNumber>
    </recommendedName>
    <alternativeName>
        <fullName evidence="3">Adenosine phosphorylase</fullName>
    </alternativeName>
    <alternativeName>
        <fullName evidence="3">Cytidine phosphorylase</fullName>
    </alternativeName>
    <alternativeName>
        <fullName evidence="3">Guanosine phosphorylase</fullName>
    </alternativeName>
    <alternativeName>
        <fullName evidence="3">Inosine phosphorylase</fullName>
    </alternativeName>
    <alternativeName>
        <fullName evidence="3">Thymidine phosphorylase</fullName>
    </alternativeName>
    <alternativeName>
        <fullName evidence="3">Uridine phosphorylase</fullName>
    </alternativeName>
    <alternativeName>
        <fullName evidence="3">Xanthosine phosphorylase</fullName>
    </alternativeName>
</protein>
<dbReference type="RefSeq" id="WP_182414420.1">
    <property type="nucleotide sequence ID" value="NZ_CP055153.1"/>
</dbReference>
<dbReference type="KEGG" id="add:HUW48_03870"/>
<dbReference type="FunFam" id="2.60.120.10:FF:000016">
    <property type="entry name" value="Pyrimidine/purine nucleoside phosphorylase"/>
    <property type="match status" value="1"/>
</dbReference>
<comment type="catalytic activity">
    <reaction evidence="3">
        <text>cytidine + phosphate = cytosine + alpha-D-ribose 1-phosphate</text>
        <dbReference type="Rhea" id="RHEA:52540"/>
        <dbReference type="ChEBI" id="CHEBI:16040"/>
        <dbReference type="ChEBI" id="CHEBI:17562"/>
        <dbReference type="ChEBI" id="CHEBI:43474"/>
        <dbReference type="ChEBI" id="CHEBI:57720"/>
        <dbReference type="EC" id="2.4.2.2"/>
    </reaction>
</comment>
<dbReference type="InterPro" id="IPR009664">
    <property type="entry name" value="Ppnp"/>
</dbReference>
<comment type="catalytic activity">
    <reaction evidence="3">
        <text>guanosine + phosphate = alpha-D-ribose 1-phosphate + guanine</text>
        <dbReference type="Rhea" id="RHEA:13233"/>
        <dbReference type="ChEBI" id="CHEBI:16235"/>
        <dbReference type="ChEBI" id="CHEBI:16750"/>
        <dbReference type="ChEBI" id="CHEBI:43474"/>
        <dbReference type="ChEBI" id="CHEBI:57720"/>
        <dbReference type="EC" id="2.4.2.1"/>
    </reaction>
</comment>
<organism evidence="4 5">
    <name type="scientific">Adhaeribacter radiodurans</name>
    <dbReference type="NCBI Taxonomy" id="2745197"/>
    <lineage>
        <taxon>Bacteria</taxon>
        <taxon>Pseudomonadati</taxon>
        <taxon>Bacteroidota</taxon>
        <taxon>Cytophagia</taxon>
        <taxon>Cytophagales</taxon>
        <taxon>Hymenobacteraceae</taxon>
        <taxon>Adhaeribacter</taxon>
    </lineage>
</organism>
<comment type="catalytic activity">
    <reaction evidence="3">
        <text>thymidine + phosphate = 2-deoxy-alpha-D-ribose 1-phosphate + thymine</text>
        <dbReference type="Rhea" id="RHEA:16037"/>
        <dbReference type="ChEBI" id="CHEBI:17748"/>
        <dbReference type="ChEBI" id="CHEBI:17821"/>
        <dbReference type="ChEBI" id="CHEBI:43474"/>
        <dbReference type="ChEBI" id="CHEBI:57259"/>
        <dbReference type="EC" id="2.4.2.2"/>
    </reaction>
</comment>
<keyword evidence="5" id="KW-1185">Reference proteome</keyword>
<proteinExistence type="inferred from homology"/>
<dbReference type="CDD" id="cd20296">
    <property type="entry name" value="cupin_PpnP-like"/>
    <property type="match status" value="1"/>
</dbReference>
<comment type="catalytic activity">
    <reaction evidence="3">
        <text>a purine D-ribonucleoside + phosphate = a purine nucleobase + alpha-D-ribose 1-phosphate</text>
        <dbReference type="Rhea" id="RHEA:19805"/>
        <dbReference type="ChEBI" id="CHEBI:26386"/>
        <dbReference type="ChEBI" id="CHEBI:43474"/>
        <dbReference type="ChEBI" id="CHEBI:57720"/>
        <dbReference type="ChEBI" id="CHEBI:142355"/>
        <dbReference type="EC" id="2.4.2.1"/>
    </reaction>
</comment>
<dbReference type="EMBL" id="CP055153">
    <property type="protein sequence ID" value="QMU27220.1"/>
    <property type="molecule type" value="Genomic_DNA"/>
</dbReference>
<name>A0A7L7L380_9BACT</name>
<evidence type="ECO:0000256" key="1">
    <source>
        <dbReference type="ARBA" id="ARBA00022676"/>
    </source>
</evidence>
<dbReference type="EC" id="2.4.2.1" evidence="3"/>
<comment type="catalytic activity">
    <reaction evidence="3">
        <text>xanthosine + phosphate = alpha-D-ribose 1-phosphate + xanthine</text>
        <dbReference type="Rhea" id="RHEA:27638"/>
        <dbReference type="ChEBI" id="CHEBI:17712"/>
        <dbReference type="ChEBI" id="CHEBI:18107"/>
        <dbReference type="ChEBI" id="CHEBI:43474"/>
        <dbReference type="ChEBI" id="CHEBI:57720"/>
        <dbReference type="EC" id="2.4.2.1"/>
    </reaction>
</comment>
<comment type="catalytic activity">
    <reaction evidence="3">
        <text>inosine + phosphate = alpha-D-ribose 1-phosphate + hypoxanthine</text>
        <dbReference type="Rhea" id="RHEA:27646"/>
        <dbReference type="ChEBI" id="CHEBI:17368"/>
        <dbReference type="ChEBI" id="CHEBI:17596"/>
        <dbReference type="ChEBI" id="CHEBI:43474"/>
        <dbReference type="ChEBI" id="CHEBI:57720"/>
        <dbReference type="EC" id="2.4.2.1"/>
    </reaction>
</comment>